<dbReference type="InterPro" id="IPR036388">
    <property type="entry name" value="WH-like_DNA-bd_sf"/>
</dbReference>
<dbReference type="InterPro" id="IPR014284">
    <property type="entry name" value="RNA_pol_sigma-70_dom"/>
</dbReference>
<dbReference type="AlphaFoldDB" id="A0AA48KN02"/>
<keyword evidence="2" id="KW-0805">Transcription regulation</keyword>
<evidence type="ECO:0000313" key="6">
    <source>
        <dbReference type="EMBL" id="BDW93664.1"/>
    </source>
</evidence>
<dbReference type="PANTHER" id="PTHR43133:SF46">
    <property type="entry name" value="RNA POLYMERASE SIGMA-70 FACTOR ECF SUBFAMILY"/>
    <property type="match status" value="1"/>
</dbReference>
<feature type="domain" description="RNA polymerase sigma factor 70 region 4 type 2" evidence="5">
    <location>
        <begin position="101"/>
        <end position="152"/>
    </location>
</feature>
<evidence type="ECO:0000313" key="7">
    <source>
        <dbReference type="Proteomes" id="UP001330184"/>
    </source>
</evidence>
<organism evidence="6 7">
    <name type="scientific">Flagellimonas marinaquae</name>
    <dbReference type="NCBI Taxonomy" id="254955"/>
    <lineage>
        <taxon>Bacteria</taxon>
        <taxon>Pseudomonadati</taxon>
        <taxon>Bacteroidota</taxon>
        <taxon>Flavobacteriia</taxon>
        <taxon>Flavobacteriales</taxon>
        <taxon>Flavobacteriaceae</taxon>
        <taxon>Flagellimonas</taxon>
    </lineage>
</organism>
<dbReference type="Gene3D" id="1.10.10.10">
    <property type="entry name" value="Winged helix-like DNA-binding domain superfamily/Winged helix DNA-binding domain"/>
    <property type="match status" value="1"/>
</dbReference>
<evidence type="ECO:0000256" key="4">
    <source>
        <dbReference type="ARBA" id="ARBA00023163"/>
    </source>
</evidence>
<dbReference type="Proteomes" id="UP001330184">
    <property type="component" value="Chromosome"/>
</dbReference>
<dbReference type="SUPFAM" id="SSF88659">
    <property type="entry name" value="Sigma3 and sigma4 domains of RNA polymerase sigma factors"/>
    <property type="match status" value="1"/>
</dbReference>
<sequence>MNFKVEDFFKKNYAFLCLVSFSIVKDEDVAKDIVQDFFVSFWNKKEYVAITSSMDAYAKKAVKNLSLQYILKKQRELNLLDSLKFENQPTDQVVDIRNLNKLNDLVDQLPHKRKEIFVSAIVHGRSYSEIAEANKISVNTVKTQIKRAYAFLRTFKKEDYISLIILVNLIEVLIH</sequence>
<dbReference type="RefSeq" id="WP_224834751.1">
    <property type="nucleotide sequence ID" value="NZ_AP027268.1"/>
</dbReference>
<accession>A0AA48KN02</accession>
<name>A0AA48KN02_9FLAO</name>
<evidence type="ECO:0000256" key="3">
    <source>
        <dbReference type="ARBA" id="ARBA00023082"/>
    </source>
</evidence>
<dbReference type="InterPro" id="IPR013249">
    <property type="entry name" value="RNA_pol_sigma70_r4_t2"/>
</dbReference>
<evidence type="ECO:0000259" key="5">
    <source>
        <dbReference type="Pfam" id="PF08281"/>
    </source>
</evidence>
<comment type="similarity">
    <text evidence="1">Belongs to the sigma-70 factor family. ECF subfamily.</text>
</comment>
<dbReference type="PANTHER" id="PTHR43133">
    <property type="entry name" value="RNA POLYMERASE ECF-TYPE SIGMA FACTO"/>
    <property type="match status" value="1"/>
</dbReference>
<dbReference type="InterPro" id="IPR013325">
    <property type="entry name" value="RNA_pol_sigma_r2"/>
</dbReference>
<dbReference type="NCBIfam" id="TIGR02937">
    <property type="entry name" value="sigma70-ECF"/>
    <property type="match status" value="1"/>
</dbReference>
<reference evidence="6 7" key="1">
    <citation type="submission" date="2023-01" db="EMBL/GenBank/DDBJ databases">
        <title>Complete genome sequence of Muricauda aquimarina strain IFOP_LL357.</title>
        <authorList>
            <person name="Gajardo G."/>
            <person name="Ueki S."/>
            <person name="Maruyama F."/>
        </authorList>
    </citation>
    <scope>NUCLEOTIDE SEQUENCE [LARGE SCALE GENOMIC DNA]</scope>
    <source>
        <strain evidence="6 7">IFOP_LL357</strain>
    </source>
</reference>
<dbReference type="GO" id="GO:0006352">
    <property type="term" value="P:DNA-templated transcription initiation"/>
    <property type="evidence" value="ECO:0007669"/>
    <property type="project" value="InterPro"/>
</dbReference>
<gene>
    <name evidence="6" type="ORF">MACH07_24960</name>
</gene>
<keyword evidence="4" id="KW-0804">Transcription</keyword>
<keyword evidence="3" id="KW-0731">Sigma factor</keyword>
<dbReference type="InterPro" id="IPR013324">
    <property type="entry name" value="RNA_pol_sigma_r3/r4-like"/>
</dbReference>
<dbReference type="GO" id="GO:0003677">
    <property type="term" value="F:DNA binding"/>
    <property type="evidence" value="ECO:0007669"/>
    <property type="project" value="InterPro"/>
</dbReference>
<dbReference type="Pfam" id="PF08281">
    <property type="entry name" value="Sigma70_r4_2"/>
    <property type="match status" value="1"/>
</dbReference>
<dbReference type="InterPro" id="IPR039425">
    <property type="entry name" value="RNA_pol_sigma-70-like"/>
</dbReference>
<evidence type="ECO:0000256" key="2">
    <source>
        <dbReference type="ARBA" id="ARBA00023015"/>
    </source>
</evidence>
<proteinExistence type="inferred from homology"/>
<dbReference type="SUPFAM" id="SSF88946">
    <property type="entry name" value="Sigma2 domain of RNA polymerase sigma factors"/>
    <property type="match status" value="1"/>
</dbReference>
<dbReference type="Gene3D" id="1.10.1740.10">
    <property type="match status" value="1"/>
</dbReference>
<dbReference type="GO" id="GO:0016987">
    <property type="term" value="F:sigma factor activity"/>
    <property type="evidence" value="ECO:0007669"/>
    <property type="project" value="UniProtKB-KW"/>
</dbReference>
<protein>
    <submittedName>
        <fullName evidence="6">RNA polymerase sigma-70 factor</fullName>
    </submittedName>
</protein>
<evidence type="ECO:0000256" key="1">
    <source>
        <dbReference type="ARBA" id="ARBA00010641"/>
    </source>
</evidence>
<keyword evidence="7" id="KW-1185">Reference proteome</keyword>
<dbReference type="EMBL" id="AP027268">
    <property type="protein sequence ID" value="BDW93664.1"/>
    <property type="molecule type" value="Genomic_DNA"/>
</dbReference>